<dbReference type="Proteomes" id="UP000823963">
    <property type="component" value="Unassembled WGS sequence"/>
</dbReference>
<dbReference type="GO" id="GO:0006508">
    <property type="term" value="P:proteolysis"/>
    <property type="evidence" value="ECO:0007669"/>
    <property type="project" value="UniProtKB-KW"/>
</dbReference>
<evidence type="ECO:0000313" key="5">
    <source>
        <dbReference type="EMBL" id="HIX01308.1"/>
    </source>
</evidence>
<dbReference type="SUPFAM" id="SSF63817">
    <property type="entry name" value="Sortase"/>
    <property type="match status" value="1"/>
</dbReference>
<keyword evidence="2" id="KW-0378">Hydrolase</keyword>
<dbReference type="GO" id="GO:0008234">
    <property type="term" value="F:cysteine-type peptidase activity"/>
    <property type="evidence" value="ECO:0007669"/>
    <property type="project" value="UniProtKB-KW"/>
</dbReference>
<gene>
    <name evidence="5" type="ORF">H9861_00925</name>
</gene>
<reference evidence="5" key="1">
    <citation type="journal article" date="2021" name="PeerJ">
        <title>Extensive microbial diversity within the chicken gut microbiome revealed by metagenomics and culture.</title>
        <authorList>
            <person name="Gilroy R."/>
            <person name="Ravi A."/>
            <person name="Getino M."/>
            <person name="Pursley I."/>
            <person name="Horton D.L."/>
            <person name="Alikhan N.F."/>
            <person name="Baker D."/>
            <person name="Gharbi K."/>
            <person name="Hall N."/>
            <person name="Watson M."/>
            <person name="Adriaenssens E.M."/>
            <person name="Foster-Nyarko E."/>
            <person name="Jarju S."/>
            <person name="Secka A."/>
            <person name="Antonio M."/>
            <person name="Oren A."/>
            <person name="Chaudhuri R.R."/>
            <person name="La Ragione R."/>
            <person name="Hildebrand F."/>
            <person name="Pallen M.J."/>
        </authorList>
    </citation>
    <scope>NUCLEOTIDE SEQUENCE</scope>
    <source>
        <strain evidence="5">6627</strain>
    </source>
</reference>
<dbReference type="InterPro" id="IPR023365">
    <property type="entry name" value="Sortase_dom-sf"/>
</dbReference>
<accession>A0A9D1UVT2</accession>
<name>A0A9D1UVT2_9LACO</name>
<evidence type="ECO:0000256" key="2">
    <source>
        <dbReference type="ARBA" id="ARBA00022801"/>
    </source>
</evidence>
<organism evidence="5 6">
    <name type="scientific">Candidatus Ligilactobacillus excrementigallinarum</name>
    <dbReference type="NCBI Taxonomy" id="2838641"/>
    <lineage>
        <taxon>Bacteria</taxon>
        <taxon>Bacillati</taxon>
        <taxon>Bacillota</taxon>
        <taxon>Bacilli</taxon>
        <taxon>Lactobacillales</taxon>
        <taxon>Lactobacillaceae</taxon>
        <taxon>Ligilactobacillus</taxon>
    </lineage>
</organism>
<dbReference type="AlphaFoldDB" id="A0A9D1UVT2"/>
<keyword evidence="3" id="KW-0788">Thiol protease</keyword>
<keyword evidence="1" id="KW-0645">Protease</keyword>
<proteinExistence type="predicted"/>
<dbReference type="InterPro" id="IPR042007">
    <property type="entry name" value="Sortase_A"/>
</dbReference>
<dbReference type="CDD" id="cd06165">
    <property type="entry name" value="Sortase_A"/>
    <property type="match status" value="1"/>
</dbReference>
<evidence type="ECO:0000313" key="6">
    <source>
        <dbReference type="Proteomes" id="UP000823963"/>
    </source>
</evidence>
<dbReference type="Pfam" id="PF04203">
    <property type="entry name" value="Sortase"/>
    <property type="match status" value="1"/>
</dbReference>
<feature type="active site" description="Acyl-thioester intermediate" evidence="4">
    <location>
        <position position="197"/>
    </location>
</feature>
<dbReference type="NCBIfam" id="TIGR01076">
    <property type="entry name" value="sortase_fam"/>
    <property type="match status" value="1"/>
</dbReference>
<protein>
    <submittedName>
        <fullName evidence="5">Class A sortase</fullName>
    </submittedName>
</protein>
<evidence type="ECO:0000256" key="4">
    <source>
        <dbReference type="PIRSR" id="PIRSR605754-1"/>
    </source>
</evidence>
<dbReference type="EMBL" id="DXFP01000007">
    <property type="protein sequence ID" value="HIX01308.1"/>
    <property type="molecule type" value="Genomic_DNA"/>
</dbReference>
<feature type="active site" description="Proton donor/acceptor" evidence="4">
    <location>
        <position position="135"/>
    </location>
</feature>
<sequence>MKREKKKTGRLKKVLFSILIVVLTVAGLALIFNEQIKSFVVNHISTAALDKPIQKKHPKKGNFNYESVKPIDTKDVAKAAATNTEGSIGKIAIPEVGIHLPIFYGLAQNNLMRGAGTMKPNEQMGEIGNYALAGHHMEDNNILFGPLENIGVGAKIYVTDGKKVYTYKVTRKVTVNESQVQWIDDVPGKKLITLVTCSSGQEGVKTRIIVRGELADVQDANKSTLKVFEK</sequence>
<evidence type="ECO:0000256" key="1">
    <source>
        <dbReference type="ARBA" id="ARBA00022670"/>
    </source>
</evidence>
<dbReference type="Gene3D" id="2.40.260.10">
    <property type="entry name" value="Sortase"/>
    <property type="match status" value="1"/>
</dbReference>
<dbReference type="InterPro" id="IPR005754">
    <property type="entry name" value="Sortase"/>
</dbReference>
<comment type="caution">
    <text evidence="5">The sequence shown here is derived from an EMBL/GenBank/DDBJ whole genome shotgun (WGS) entry which is preliminary data.</text>
</comment>
<reference evidence="5" key="2">
    <citation type="submission" date="2021-04" db="EMBL/GenBank/DDBJ databases">
        <authorList>
            <person name="Gilroy R."/>
        </authorList>
    </citation>
    <scope>NUCLEOTIDE SEQUENCE</scope>
    <source>
        <strain evidence="5">6627</strain>
    </source>
</reference>
<evidence type="ECO:0000256" key="3">
    <source>
        <dbReference type="ARBA" id="ARBA00022807"/>
    </source>
</evidence>